<proteinExistence type="predicted"/>
<reference evidence="2 3" key="1">
    <citation type="journal article" date="2013" name="Int. J. Syst. Evol. Microbiol.">
        <title>Kordia antarctica sp. nov., isolated from Antarctic seawater.</title>
        <authorList>
            <person name="Baek K."/>
            <person name="Choi A."/>
            <person name="Kang I."/>
            <person name="Lee K."/>
            <person name="Cho J.C."/>
        </authorList>
    </citation>
    <scope>NUCLEOTIDE SEQUENCE [LARGE SCALE GENOMIC DNA]</scope>
    <source>
        <strain evidence="2 3">IMCC3317</strain>
    </source>
</reference>
<gene>
    <name evidence="2" type="ORF">IMCC3317_11970</name>
</gene>
<dbReference type="KEGG" id="kan:IMCC3317_11970"/>
<dbReference type="Proteomes" id="UP000464657">
    <property type="component" value="Chromosome"/>
</dbReference>
<evidence type="ECO:0000313" key="3">
    <source>
        <dbReference type="Proteomes" id="UP000464657"/>
    </source>
</evidence>
<accession>A0A7L4ZHD6</accession>
<organism evidence="2 3">
    <name type="scientific">Kordia antarctica</name>
    <dbReference type="NCBI Taxonomy" id="1218801"/>
    <lineage>
        <taxon>Bacteria</taxon>
        <taxon>Pseudomonadati</taxon>
        <taxon>Bacteroidota</taxon>
        <taxon>Flavobacteriia</taxon>
        <taxon>Flavobacteriales</taxon>
        <taxon>Flavobacteriaceae</taxon>
        <taxon>Kordia</taxon>
    </lineage>
</organism>
<dbReference type="EMBL" id="CP019288">
    <property type="protein sequence ID" value="QHI35849.1"/>
    <property type="molecule type" value="Genomic_DNA"/>
</dbReference>
<name>A0A7L4ZHD6_9FLAO</name>
<keyword evidence="3" id="KW-1185">Reference proteome</keyword>
<dbReference type="RefSeq" id="WP_160128569.1">
    <property type="nucleotide sequence ID" value="NZ_CP019288.1"/>
</dbReference>
<sequence length="415" mass="49083">MGIHKKIQLKPRLSISKIGKLQFWIAIGLGILSAIVFYLFTFYLLDFMIVMSVLLGGDLPNISAEVSFFEKSFLIATSLTVGITMMIRHWFMQATFHFQHSRKKITLRLSNYSLFLYYLILYVAIVFIRFSVFGKASVGSHQPINYNSLFFIIPLYLFFASWTEVSRYFKTANWIPYTFLISIFTVTLMSLIDIKPEGFSKSTFQNCHSEELDYIDAEVEKAKRDYGISYSEETIRTLKQLRTENSLNQLEKVRLAFKTDVKVSLDTIILEKILIHNFKGYYKDRQQSYAYIFPIHAYEQLRKVAPNSHEATELLNILVEFHKLTMLMHDAYYGDKENIIYYHKENVLIHNIHNYYDRSFDYGRMANQSFFLVYHIQKLGIYNHPYFNTKNSFPPPLPIYKDWARERFPELYHNN</sequence>
<evidence type="ECO:0000256" key="1">
    <source>
        <dbReference type="SAM" id="Phobius"/>
    </source>
</evidence>
<dbReference type="OrthoDB" id="1119441at2"/>
<feature type="transmembrane region" description="Helical" evidence="1">
    <location>
        <begin position="144"/>
        <end position="162"/>
    </location>
</feature>
<evidence type="ECO:0000313" key="2">
    <source>
        <dbReference type="EMBL" id="QHI35849.1"/>
    </source>
</evidence>
<dbReference type="AlphaFoldDB" id="A0A7L4ZHD6"/>
<feature type="transmembrane region" description="Helical" evidence="1">
    <location>
        <begin position="73"/>
        <end position="91"/>
    </location>
</feature>
<feature type="transmembrane region" description="Helical" evidence="1">
    <location>
        <begin position="112"/>
        <end position="132"/>
    </location>
</feature>
<keyword evidence="1" id="KW-0472">Membrane</keyword>
<feature type="transmembrane region" description="Helical" evidence="1">
    <location>
        <begin position="174"/>
        <end position="192"/>
    </location>
</feature>
<keyword evidence="1" id="KW-0812">Transmembrane</keyword>
<protein>
    <submittedName>
        <fullName evidence="2">Uncharacterized protein</fullName>
    </submittedName>
</protein>
<keyword evidence="1" id="KW-1133">Transmembrane helix</keyword>
<feature type="transmembrane region" description="Helical" evidence="1">
    <location>
        <begin position="21"/>
        <end position="45"/>
    </location>
</feature>